<evidence type="ECO:0000256" key="5">
    <source>
        <dbReference type="ARBA" id="ARBA00022692"/>
    </source>
</evidence>
<sequence length="441" mass="49803">MKRYYCTTVLTVIFGLFIVDSLVAQNNWTLRSCIDYARENNIQVQKSQITEDSYAVDELQSKAALFPSLTGNATHGFSNTQVINNDGQYKFKGSLIGQYSLNTSLTIFDGKRNLNNIKEAQLKKQAQEYNTLETQNNIEISITQAYLQMLYAREAIKNSENILESTTVQLKQTKDFLDAGSITRSEYAQIEAQYSANKYDVVLAQNSFDDYKLQLKQLLELGLEVDFRVEFPDLKDDNVMQMVPQKEDIYRIALNIMPEIEYGKLGVKIANLSKVSAKAGYLPTLSLSGSIGTGDTYTQSPSFFTQIGRNFNQNIGLTLSIPIFDNRQNKSNVEKASLDIKTAELALLDEQKALLRTIETLYQDVVSAQSKYVAAKDKLESSELSYHLVAEQYNLGVRNIVELTTEKNNYANALQEFIQAKYSALLSLKLLNFYQGEEISI</sequence>
<dbReference type="GO" id="GO:0009279">
    <property type="term" value="C:cell outer membrane"/>
    <property type="evidence" value="ECO:0007669"/>
    <property type="project" value="UniProtKB-SubCell"/>
</dbReference>
<gene>
    <name evidence="8" type="ORF">CLV62_14112</name>
</gene>
<dbReference type="SUPFAM" id="SSF56954">
    <property type="entry name" value="Outer membrane efflux proteins (OEP)"/>
    <property type="match status" value="1"/>
</dbReference>
<keyword evidence="3" id="KW-0813">Transport</keyword>
<dbReference type="InterPro" id="IPR051906">
    <property type="entry name" value="TolC-like"/>
</dbReference>
<evidence type="ECO:0000313" key="8">
    <source>
        <dbReference type="EMBL" id="PXV58901.1"/>
    </source>
</evidence>
<name>A0A2V3PK61_9BACT</name>
<dbReference type="InterPro" id="IPR003423">
    <property type="entry name" value="OMP_efflux"/>
</dbReference>
<dbReference type="Gene3D" id="1.20.1600.10">
    <property type="entry name" value="Outer membrane efflux proteins (OEP)"/>
    <property type="match status" value="1"/>
</dbReference>
<comment type="caution">
    <text evidence="8">The sequence shown here is derived from an EMBL/GenBank/DDBJ whole genome shotgun (WGS) entry which is preliminary data.</text>
</comment>
<organism evidence="8 9">
    <name type="scientific">Dysgonomonas alginatilytica</name>
    <dbReference type="NCBI Taxonomy" id="1605892"/>
    <lineage>
        <taxon>Bacteria</taxon>
        <taxon>Pseudomonadati</taxon>
        <taxon>Bacteroidota</taxon>
        <taxon>Bacteroidia</taxon>
        <taxon>Bacteroidales</taxon>
        <taxon>Dysgonomonadaceae</taxon>
        <taxon>Dysgonomonas</taxon>
    </lineage>
</organism>
<keyword evidence="9" id="KW-1185">Reference proteome</keyword>
<proteinExistence type="inferred from homology"/>
<evidence type="ECO:0000313" key="9">
    <source>
        <dbReference type="Proteomes" id="UP000247973"/>
    </source>
</evidence>
<dbReference type="PANTHER" id="PTHR30026">
    <property type="entry name" value="OUTER MEMBRANE PROTEIN TOLC"/>
    <property type="match status" value="1"/>
</dbReference>
<evidence type="ECO:0000256" key="2">
    <source>
        <dbReference type="ARBA" id="ARBA00007613"/>
    </source>
</evidence>
<dbReference type="GO" id="GO:0015562">
    <property type="term" value="F:efflux transmembrane transporter activity"/>
    <property type="evidence" value="ECO:0007669"/>
    <property type="project" value="InterPro"/>
</dbReference>
<evidence type="ECO:0000256" key="3">
    <source>
        <dbReference type="ARBA" id="ARBA00022448"/>
    </source>
</evidence>
<reference evidence="8 9" key="1">
    <citation type="submission" date="2018-03" db="EMBL/GenBank/DDBJ databases">
        <title>Genomic Encyclopedia of Archaeal and Bacterial Type Strains, Phase II (KMG-II): from individual species to whole genera.</title>
        <authorList>
            <person name="Goeker M."/>
        </authorList>
    </citation>
    <scope>NUCLEOTIDE SEQUENCE [LARGE SCALE GENOMIC DNA]</scope>
    <source>
        <strain evidence="8 9">DSM 100214</strain>
    </source>
</reference>
<accession>A0A2V3PK61</accession>
<comment type="similarity">
    <text evidence="2">Belongs to the outer membrane factor (OMF) (TC 1.B.17) family.</text>
</comment>
<dbReference type="Proteomes" id="UP000247973">
    <property type="component" value="Unassembled WGS sequence"/>
</dbReference>
<keyword evidence="4" id="KW-1134">Transmembrane beta strand</keyword>
<evidence type="ECO:0000256" key="1">
    <source>
        <dbReference type="ARBA" id="ARBA00004442"/>
    </source>
</evidence>
<dbReference type="GO" id="GO:0015288">
    <property type="term" value="F:porin activity"/>
    <property type="evidence" value="ECO:0007669"/>
    <property type="project" value="TreeGrafter"/>
</dbReference>
<protein>
    <submittedName>
        <fullName evidence="8">Outer membrane protein</fullName>
    </submittedName>
</protein>
<keyword evidence="6" id="KW-0472">Membrane</keyword>
<dbReference type="AlphaFoldDB" id="A0A2V3PK61"/>
<dbReference type="GO" id="GO:1990281">
    <property type="term" value="C:efflux pump complex"/>
    <property type="evidence" value="ECO:0007669"/>
    <property type="project" value="TreeGrafter"/>
</dbReference>
<evidence type="ECO:0000256" key="4">
    <source>
        <dbReference type="ARBA" id="ARBA00022452"/>
    </source>
</evidence>
<dbReference type="RefSeq" id="WP_110312475.1">
    <property type="nucleotide sequence ID" value="NZ_QICL01000041.1"/>
</dbReference>
<dbReference type="Pfam" id="PF02321">
    <property type="entry name" value="OEP"/>
    <property type="match status" value="2"/>
</dbReference>
<keyword evidence="5" id="KW-0812">Transmembrane</keyword>
<dbReference type="EMBL" id="QICL01000041">
    <property type="protein sequence ID" value="PXV58901.1"/>
    <property type="molecule type" value="Genomic_DNA"/>
</dbReference>
<evidence type="ECO:0000256" key="7">
    <source>
        <dbReference type="ARBA" id="ARBA00023237"/>
    </source>
</evidence>
<evidence type="ECO:0000256" key="6">
    <source>
        <dbReference type="ARBA" id="ARBA00023136"/>
    </source>
</evidence>
<keyword evidence="7" id="KW-0998">Cell outer membrane</keyword>
<dbReference type="PANTHER" id="PTHR30026:SF20">
    <property type="entry name" value="OUTER MEMBRANE PROTEIN TOLC"/>
    <property type="match status" value="1"/>
</dbReference>
<dbReference type="OrthoDB" id="9811587at2"/>
<comment type="subcellular location">
    <subcellularLocation>
        <location evidence="1">Cell outer membrane</location>
    </subcellularLocation>
</comment>